<dbReference type="EMBL" id="BPQP01000008">
    <property type="protein sequence ID" value="GJD93366.1"/>
    <property type="molecule type" value="Genomic_DNA"/>
</dbReference>
<keyword evidence="2" id="KW-1185">Reference proteome</keyword>
<dbReference type="Proteomes" id="UP001055125">
    <property type="component" value="Unassembled WGS sequence"/>
</dbReference>
<comment type="caution">
    <text evidence="1">The sequence shown here is derived from an EMBL/GenBank/DDBJ whole genome shotgun (WGS) entry which is preliminary data.</text>
</comment>
<protein>
    <recommendedName>
        <fullName evidence="3">Mu-like prophage I protein</fullName>
    </recommendedName>
</protein>
<evidence type="ECO:0008006" key="3">
    <source>
        <dbReference type="Google" id="ProtNLM"/>
    </source>
</evidence>
<dbReference type="InterPro" id="IPR012106">
    <property type="entry name" value="Phage_Mu_Gp1"/>
</dbReference>
<accession>A0ABQ4RRG7</accession>
<name>A0ABQ4RRG7_9HYPH</name>
<reference evidence="1" key="1">
    <citation type="journal article" date="2021" name="Front. Microbiol.">
        <title>Comprehensive Comparative Genomics and Phenotyping of Methylobacterium Species.</title>
        <authorList>
            <person name="Alessa O."/>
            <person name="Ogura Y."/>
            <person name="Fujitani Y."/>
            <person name="Takami H."/>
            <person name="Hayashi T."/>
            <person name="Sahin N."/>
            <person name="Tani A."/>
        </authorList>
    </citation>
    <scope>NUCLEOTIDE SEQUENCE</scope>
    <source>
        <strain evidence="1">DSM 19015</strain>
    </source>
</reference>
<reference evidence="1" key="2">
    <citation type="submission" date="2021-08" db="EMBL/GenBank/DDBJ databases">
        <authorList>
            <person name="Tani A."/>
            <person name="Ola A."/>
            <person name="Ogura Y."/>
            <person name="Katsura K."/>
            <person name="Hayashi T."/>
        </authorList>
    </citation>
    <scope>NUCLEOTIDE SEQUENCE</scope>
    <source>
        <strain evidence="1">DSM 19015</strain>
    </source>
</reference>
<dbReference type="Pfam" id="PF10123">
    <property type="entry name" value="Mu-like_Pro"/>
    <property type="match status" value="1"/>
</dbReference>
<sequence length="387" mass="39845">MRLGLPQSAACRLTELKAFSRVPAWSRRQCAAVTQRPAPSSLELPAFGIIAGEVTLAATGGEARAPEWIRVTPRGKFATRDGRSYGFDPEVLAARFVSDAVDVAVDTNHGLALRATRGEDVEPIGYAAELQARPDGTWARVNWLDPATAAGVVRKHRYVSPTFFPDASGQAVWLHSISLVATPALSMPALLHALGGTLEPSMKEIAKALGLPEDATEAACLAAIGARAEVKPLAAALGLPETADAAACLAAIGGLKDGGGSLVTQLQGQLATTSAQLNALTKAARDKEVTDLLEGALKERRIVPAQRESLVTLCASDEGLAGVKAMLAATAPNLQGSGLDGHQPGTGGEVDPVTLAAKATKIQAEHASAGNPIGYAEAVQLAADAKA</sequence>
<proteinExistence type="predicted"/>
<evidence type="ECO:0000313" key="2">
    <source>
        <dbReference type="Proteomes" id="UP001055125"/>
    </source>
</evidence>
<organism evidence="1 2">
    <name type="scientific">Methylobacterium iners</name>
    <dbReference type="NCBI Taxonomy" id="418707"/>
    <lineage>
        <taxon>Bacteria</taxon>
        <taxon>Pseudomonadati</taxon>
        <taxon>Pseudomonadota</taxon>
        <taxon>Alphaproteobacteria</taxon>
        <taxon>Hyphomicrobiales</taxon>
        <taxon>Methylobacteriaceae</taxon>
        <taxon>Methylobacterium</taxon>
    </lineage>
</organism>
<evidence type="ECO:0000313" key="1">
    <source>
        <dbReference type="EMBL" id="GJD93366.1"/>
    </source>
</evidence>
<gene>
    <name evidence="1" type="ORF">OCOJLMKI_0560</name>
</gene>